<dbReference type="KEGG" id="mgz:GCW_91142"/>
<sequence length="42" mass="5187">MDFELAKNIAQTLCFSKKKRKRKIKEEVLRSSEVWGWFDRRK</sequence>
<gene>
    <name evidence="1" type="ORF">GCW_91142</name>
</gene>
<protein>
    <submittedName>
        <fullName evidence="1">Uncharacterized protein</fullName>
    </submittedName>
</protein>
<dbReference type="AlphaFoldDB" id="A0A0F6CLV8"/>
<dbReference type="HOGENOM" id="CLU_3254323_0_0_14"/>
<proteinExistence type="predicted"/>
<name>A0A0F6CLV8_MYCGL</name>
<organism evidence="1 2">
    <name type="scientific">Mycoplasmoides gallisepticum S6</name>
    <dbReference type="NCBI Taxonomy" id="1006581"/>
    <lineage>
        <taxon>Bacteria</taxon>
        <taxon>Bacillati</taxon>
        <taxon>Mycoplasmatota</taxon>
        <taxon>Mycoplasmoidales</taxon>
        <taxon>Mycoplasmoidaceae</taxon>
        <taxon>Mycoplasmoides</taxon>
    </lineage>
</organism>
<reference evidence="1 2" key="1">
    <citation type="journal article" date="2011" name="PLoS ONE">
        <title>Core proteome of the minimal cell: comparative proteomics of three mollicute species.</title>
        <authorList>
            <person name="Fisunov G.Y."/>
            <person name="Alexeev D.G."/>
            <person name="Bazaleev N.A."/>
            <person name="Ladygina V.G."/>
            <person name="Galyamina M.A."/>
            <person name="Kondratov I.G."/>
            <person name="Zhukova N.A."/>
            <person name="Serebryakova M.V."/>
            <person name="Demina I.A."/>
            <person name="Govorun V.M."/>
        </authorList>
    </citation>
    <scope>NUCLEOTIDE SEQUENCE [LARGE SCALE GENOMIC DNA]</scope>
    <source>
        <strain evidence="1 2">S6</strain>
    </source>
</reference>
<accession>A0A0F6CLV8</accession>
<evidence type="ECO:0000313" key="1">
    <source>
        <dbReference type="EMBL" id="AHV85410.1"/>
    </source>
</evidence>
<dbReference type="Proteomes" id="UP000018735">
    <property type="component" value="Chromosome"/>
</dbReference>
<evidence type="ECO:0000313" key="2">
    <source>
        <dbReference type="Proteomes" id="UP000018735"/>
    </source>
</evidence>
<dbReference type="EMBL" id="CP006916">
    <property type="protein sequence ID" value="AHV85410.1"/>
    <property type="molecule type" value="Genomic_DNA"/>
</dbReference>